<organism evidence="6 7">
    <name type="scientific">Candidatus Scalindua rubra</name>
    <dbReference type="NCBI Taxonomy" id="1872076"/>
    <lineage>
        <taxon>Bacteria</taxon>
        <taxon>Pseudomonadati</taxon>
        <taxon>Planctomycetota</taxon>
        <taxon>Candidatus Brocadiia</taxon>
        <taxon>Candidatus Brocadiales</taxon>
        <taxon>Candidatus Scalinduaceae</taxon>
        <taxon>Candidatus Scalindua</taxon>
    </lineage>
</organism>
<keyword evidence="2" id="KW-0328">Glycosyltransferase</keyword>
<evidence type="ECO:0000313" key="6">
    <source>
        <dbReference type="EMBL" id="ODS30603.1"/>
    </source>
</evidence>
<comment type="caution">
    <text evidence="6">The sequence shown here is derived from an EMBL/GenBank/DDBJ whole genome shotgun (WGS) entry which is preliminary data.</text>
</comment>
<accession>A0A1E3X4K2</accession>
<feature type="transmembrane region" description="Helical" evidence="4">
    <location>
        <begin position="269"/>
        <end position="286"/>
    </location>
</feature>
<dbReference type="PANTHER" id="PTHR43179:SF12">
    <property type="entry name" value="GALACTOFURANOSYLTRANSFERASE GLFT2"/>
    <property type="match status" value="1"/>
</dbReference>
<dbReference type="AlphaFoldDB" id="A0A1E3X4K2"/>
<dbReference type="Pfam" id="PF00535">
    <property type="entry name" value="Glycos_transf_2"/>
    <property type="match status" value="1"/>
</dbReference>
<dbReference type="Proteomes" id="UP000094056">
    <property type="component" value="Unassembled WGS sequence"/>
</dbReference>
<protein>
    <submittedName>
        <fullName evidence="6">Glycosyltransferase</fullName>
    </submittedName>
</protein>
<evidence type="ECO:0000256" key="4">
    <source>
        <dbReference type="SAM" id="Phobius"/>
    </source>
</evidence>
<gene>
    <name evidence="6" type="ORF">SCARUB_04284</name>
</gene>
<evidence type="ECO:0000259" key="5">
    <source>
        <dbReference type="Pfam" id="PF00535"/>
    </source>
</evidence>
<evidence type="ECO:0000313" key="7">
    <source>
        <dbReference type="Proteomes" id="UP000094056"/>
    </source>
</evidence>
<evidence type="ECO:0000256" key="1">
    <source>
        <dbReference type="ARBA" id="ARBA00006739"/>
    </source>
</evidence>
<keyword evidence="4" id="KW-0812">Transmembrane</keyword>
<dbReference type="CDD" id="cd04186">
    <property type="entry name" value="GT_2_like_c"/>
    <property type="match status" value="1"/>
</dbReference>
<comment type="similarity">
    <text evidence="1">Belongs to the glycosyltransferase 2 family.</text>
</comment>
<feature type="domain" description="Glycosyltransferase 2-like" evidence="5">
    <location>
        <begin position="6"/>
        <end position="181"/>
    </location>
</feature>
<dbReference type="PANTHER" id="PTHR43179">
    <property type="entry name" value="RHAMNOSYLTRANSFERASE WBBL"/>
    <property type="match status" value="1"/>
</dbReference>
<keyword evidence="4" id="KW-0472">Membrane</keyword>
<dbReference type="GO" id="GO:0016757">
    <property type="term" value="F:glycosyltransferase activity"/>
    <property type="evidence" value="ECO:0007669"/>
    <property type="project" value="UniProtKB-KW"/>
</dbReference>
<dbReference type="InterPro" id="IPR001173">
    <property type="entry name" value="Glyco_trans_2-like"/>
</dbReference>
<reference evidence="6 7" key="1">
    <citation type="submission" date="2016-07" db="EMBL/GenBank/DDBJ databases">
        <title>Draft genome of Scalindua rubra, obtained from a brine-seawater interface in the Red Sea, sheds light on salt adaptation in anammox bacteria.</title>
        <authorList>
            <person name="Speth D.R."/>
            <person name="Lagkouvardos I."/>
            <person name="Wang Y."/>
            <person name="Qian P.-Y."/>
            <person name="Dutilh B.E."/>
            <person name="Jetten M.S."/>
        </authorList>
    </citation>
    <scope>NUCLEOTIDE SEQUENCE [LARGE SCALE GENOMIC DNA]</scope>
    <source>
        <strain evidence="6">BSI-1</strain>
    </source>
</reference>
<keyword evidence="3 6" id="KW-0808">Transferase</keyword>
<name>A0A1E3X4K2_9BACT</name>
<proteinExistence type="inferred from homology"/>
<evidence type="ECO:0000256" key="2">
    <source>
        <dbReference type="ARBA" id="ARBA00022676"/>
    </source>
</evidence>
<keyword evidence="4" id="KW-1133">Transmembrane helix</keyword>
<dbReference type="SUPFAM" id="SSF53448">
    <property type="entry name" value="Nucleotide-diphospho-sugar transferases"/>
    <property type="match status" value="1"/>
</dbReference>
<dbReference type="Gene3D" id="3.90.550.10">
    <property type="entry name" value="Spore Coat Polysaccharide Biosynthesis Protein SpsA, Chain A"/>
    <property type="match status" value="1"/>
</dbReference>
<sequence length="321" mass="36586">MIRTVVILVNYNGLKDTEKCVESLLNTSIHPKIVIVDNASREAGIENIEKIHPEITILYSRENLGFGRGNNLGIKWALINTQCEYVFILNNDTIVESNTLPVLEKTMHNHPNIGIVAPKIVMMGNPDILWYGGGDIDWWRGSARIPGYMGPTDSSIALTARKVTFASGCAMLVKRELFESIGGFDKRYFMYVEDVDFSLRALKNGWEIRYVPDSLVHHKGQGSNRIDDGPFVPLLDSKNPKMEFFIYHSVKNRLMNIWDNASTLDSIKFFTVFPVYITVLILRCLLKGKIVAMFKTMSAIRDFSKIRNQRPDMNFLRDKES</sequence>
<evidence type="ECO:0000256" key="3">
    <source>
        <dbReference type="ARBA" id="ARBA00022679"/>
    </source>
</evidence>
<dbReference type="InterPro" id="IPR029044">
    <property type="entry name" value="Nucleotide-diphossugar_trans"/>
</dbReference>
<dbReference type="EMBL" id="MAYW01000200">
    <property type="protein sequence ID" value="ODS30603.1"/>
    <property type="molecule type" value="Genomic_DNA"/>
</dbReference>